<dbReference type="Proteomes" id="UP000013827">
    <property type="component" value="Unassembled WGS sequence"/>
</dbReference>
<feature type="region of interest" description="Disordered" evidence="1">
    <location>
        <begin position="102"/>
        <end position="136"/>
    </location>
</feature>
<dbReference type="AlphaFoldDB" id="A0A0D3K6W1"/>
<feature type="compositionally biased region" description="Basic residues" evidence="1">
    <location>
        <begin position="182"/>
        <end position="194"/>
    </location>
</feature>
<accession>A0A0D3K6W1</accession>
<protein>
    <submittedName>
        <fullName evidence="2">Uncharacterized protein</fullName>
    </submittedName>
</protein>
<dbReference type="HOGENOM" id="CLU_092233_0_0_1"/>
<feature type="compositionally biased region" description="Low complexity" evidence="1">
    <location>
        <begin position="205"/>
        <end position="218"/>
    </location>
</feature>
<dbReference type="EnsemblProtists" id="EOD31496">
    <property type="protein sequence ID" value="EOD31496"/>
    <property type="gene ID" value="EMIHUDRAFT_231903"/>
</dbReference>
<proteinExistence type="predicted"/>
<feature type="compositionally biased region" description="Low complexity" evidence="1">
    <location>
        <begin position="255"/>
        <end position="264"/>
    </location>
</feature>
<organism evidence="2 3">
    <name type="scientific">Emiliania huxleyi (strain CCMP1516)</name>
    <dbReference type="NCBI Taxonomy" id="280463"/>
    <lineage>
        <taxon>Eukaryota</taxon>
        <taxon>Haptista</taxon>
        <taxon>Haptophyta</taxon>
        <taxon>Prymnesiophyceae</taxon>
        <taxon>Isochrysidales</taxon>
        <taxon>Noelaerhabdaceae</taxon>
        <taxon>Emiliania</taxon>
    </lineage>
</organism>
<evidence type="ECO:0000313" key="3">
    <source>
        <dbReference type="Proteomes" id="UP000013827"/>
    </source>
</evidence>
<name>A0A0D3K6W1_EMIH1</name>
<feature type="region of interest" description="Disordered" evidence="1">
    <location>
        <begin position="1"/>
        <end position="27"/>
    </location>
</feature>
<keyword evidence="3" id="KW-1185">Reference proteome</keyword>
<feature type="region of interest" description="Disordered" evidence="1">
    <location>
        <begin position="240"/>
        <end position="264"/>
    </location>
</feature>
<sequence length="264" mass="28083">MRGYNRTGEWPEPILTSPAPQRREENSEVYACEGDASRATGTSVATVTTSLAAVELCDEDVAMRCSAQSDAGSAADPEWEAVLAQLLAEEAEEEELCCRFERRGDDSDDGWDNYSEEEEEDAVQGVAGKVDESLERRDERACATGLEPRLHLGLDRADAAVLMQAGPAVLFRAAEVEAEKRAKGKKGKKKKKKGGGSGGAGPSQESEAPAEAAAAKPAPLDREGLLKLLAELHEDRIRFGITPETSGQGAGGGLARAQGQLAQW</sequence>
<dbReference type="RefSeq" id="XP_005783925.1">
    <property type="nucleotide sequence ID" value="XM_005783868.1"/>
</dbReference>
<feature type="compositionally biased region" description="Acidic residues" evidence="1">
    <location>
        <begin position="106"/>
        <end position="122"/>
    </location>
</feature>
<reference evidence="3" key="1">
    <citation type="journal article" date="2013" name="Nature">
        <title>Pan genome of the phytoplankton Emiliania underpins its global distribution.</title>
        <authorList>
            <person name="Read B.A."/>
            <person name="Kegel J."/>
            <person name="Klute M.J."/>
            <person name="Kuo A."/>
            <person name="Lefebvre S.C."/>
            <person name="Maumus F."/>
            <person name="Mayer C."/>
            <person name="Miller J."/>
            <person name="Monier A."/>
            <person name="Salamov A."/>
            <person name="Young J."/>
            <person name="Aguilar M."/>
            <person name="Claverie J.M."/>
            <person name="Frickenhaus S."/>
            <person name="Gonzalez K."/>
            <person name="Herman E.K."/>
            <person name="Lin Y.C."/>
            <person name="Napier J."/>
            <person name="Ogata H."/>
            <person name="Sarno A.F."/>
            <person name="Shmutz J."/>
            <person name="Schroeder D."/>
            <person name="de Vargas C."/>
            <person name="Verret F."/>
            <person name="von Dassow P."/>
            <person name="Valentin K."/>
            <person name="Van de Peer Y."/>
            <person name="Wheeler G."/>
            <person name="Dacks J.B."/>
            <person name="Delwiche C.F."/>
            <person name="Dyhrman S.T."/>
            <person name="Glockner G."/>
            <person name="John U."/>
            <person name="Richards T."/>
            <person name="Worden A.Z."/>
            <person name="Zhang X."/>
            <person name="Grigoriev I.V."/>
            <person name="Allen A.E."/>
            <person name="Bidle K."/>
            <person name="Borodovsky M."/>
            <person name="Bowler C."/>
            <person name="Brownlee C."/>
            <person name="Cock J.M."/>
            <person name="Elias M."/>
            <person name="Gladyshev V.N."/>
            <person name="Groth M."/>
            <person name="Guda C."/>
            <person name="Hadaegh A."/>
            <person name="Iglesias-Rodriguez M.D."/>
            <person name="Jenkins J."/>
            <person name="Jones B.M."/>
            <person name="Lawson T."/>
            <person name="Leese F."/>
            <person name="Lindquist E."/>
            <person name="Lobanov A."/>
            <person name="Lomsadze A."/>
            <person name="Malik S.B."/>
            <person name="Marsh M.E."/>
            <person name="Mackinder L."/>
            <person name="Mock T."/>
            <person name="Mueller-Roeber B."/>
            <person name="Pagarete A."/>
            <person name="Parker M."/>
            <person name="Probert I."/>
            <person name="Quesneville H."/>
            <person name="Raines C."/>
            <person name="Rensing S.A."/>
            <person name="Riano-Pachon D.M."/>
            <person name="Richier S."/>
            <person name="Rokitta S."/>
            <person name="Shiraiwa Y."/>
            <person name="Soanes D.M."/>
            <person name="van der Giezen M."/>
            <person name="Wahlund T.M."/>
            <person name="Williams B."/>
            <person name="Wilson W."/>
            <person name="Wolfe G."/>
            <person name="Wurch L.L."/>
        </authorList>
    </citation>
    <scope>NUCLEOTIDE SEQUENCE</scope>
</reference>
<dbReference type="GeneID" id="17276770"/>
<evidence type="ECO:0000256" key="1">
    <source>
        <dbReference type="SAM" id="MobiDB-lite"/>
    </source>
</evidence>
<reference evidence="2" key="2">
    <citation type="submission" date="2024-10" db="UniProtKB">
        <authorList>
            <consortium name="EnsemblProtists"/>
        </authorList>
    </citation>
    <scope>IDENTIFICATION</scope>
</reference>
<dbReference type="KEGG" id="ehx:EMIHUDRAFT_231903"/>
<evidence type="ECO:0000313" key="2">
    <source>
        <dbReference type="EnsemblProtists" id="EOD31496"/>
    </source>
</evidence>
<feature type="region of interest" description="Disordered" evidence="1">
    <location>
        <begin position="178"/>
        <end position="219"/>
    </location>
</feature>
<dbReference type="PaxDb" id="2903-EOD31496"/>